<dbReference type="InterPro" id="IPR044810">
    <property type="entry name" value="WRKY_plant"/>
</dbReference>
<dbReference type="Gramene" id="PHT92337">
    <property type="protein sequence ID" value="PHT92337"/>
    <property type="gene ID" value="T459_00219"/>
</dbReference>
<evidence type="ECO:0000256" key="7">
    <source>
        <dbReference type="SAM" id="MobiDB-lite"/>
    </source>
</evidence>
<comment type="subcellular location">
    <subcellularLocation>
        <location evidence="1">Nucleus</location>
    </subcellularLocation>
</comment>
<evidence type="ECO:0000313" key="9">
    <source>
        <dbReference type="EMBL" id="PHT92337.1"/>
    </source>
</evidence>
<keyword evidence="3" id="KW-0238">DNA-binding</keyword>
<dbReference type="Pfam" id="PF03106">
    <property type="entry name" value="WRKY"/>
    <property type="match status" value="1"/>
</dbReference>
<protein>
    <submittedName>
        <fullName evidence="9">WRKY transcription factor 27</fullName>
    </submittedName>
</protein>
<evidence type="ECO:0000313" key="10">
    <source>
        <dbReference type="Proteomes" id="UP000222542"/>
    </source>
</evidence>
<dbReference type="PANTHER" id="PTHR32096:SF61">
    <property type="entry name" value="WRKY TRANSCRIPTION FACTOR 22"/>
    <property type="match status" value="1"/>
</dbReference>
<dbReference type="AlphaFoldDB" id="A0A1U8F8X7"/>
<dbReference type="SUPFAM" id="SSF118290">
    <property type="entry name" value="WRKY DNA-binding domain"/>
    <property type="match status" value="1"/>
</dbReference>
<reference evidence="9 10" key="2">
    <citation type="journal article" date="2017" name="Genome Biol.">
        <title>New reference genome sequences of hot pepper reveal the massive evolution of plant disease-resistance genes by retroduplication.</title>
        <authorList>
            <person name="Kim S."/>
            <person name="Park J."/>
            <person name="Yeom S.I."/>
            <person name="Kim Y.M."/>
            <person name="Seo E."/>
            <person name="Kim K.T."/>
            <person name="Kim M.S."/>
            <person name="Lee J.M."/>
            <person name="Cheong K."/>
            <person name="Shin H.S."/>
            <person name="Kim S.B."/>
            <person name="Han K."/>
            <person name="Lee J."/>
            <person name="Park M."/>
            <person name="Lee H.A."/>
            <person name="Lee H.Y."/>
            <person name="Lee Y."/>
            <person name="Oh S."/>
            <person name="Lee J.H."/>
            <person name="Choi E."/>
            <person name="Choi E."/>
            <person name="Lee S.E."/>
            <person name="Jeon J."/>
            <person name="Kim H."/>
            <person name="Choi G."/>
            <person name="Song H."/>
            <person name="Lee J."/>
            <person name="Lee S.C."/>
            <person name="Kwon J.K."/>
            <person name="Lee H.Y."/>
            <person name="Koo N."/>
            <person name="Hong Y."/>
            <person name="Kim R.W."/>
            <person name="Kang W.H."/>
            <person name="Huh J.H."/>
            <person name="Kang B.C."/>
            <person name="Yang T.J."/>
            <person name="Lee Y.H."/>
            <person name="Bennetzen J.L."/>
            <person name="Choi D."/>
        </authorList>
    </citation>
    <scope>NUCLEOTIDE SEQUENCE [LARGE SCALE GENOMIC DNA]</scope>
    <source>
        <strain evidence="10">cv. CM334</strain>
    </source>
</reference>
<sequence>MMIMDWGLQAVVIGSSSTSCSDIHGSNYVDFSPNLDFQESEYLSFSHHHHQHHEMKKEVYSDELEQLYKPFYHVGGQNMLMGSSISLVPKEVIKEEKREEEQQQVVAASNTYVPKYKKRKNEQKRVVLQLKADDLSSDKWAWRKYGQKPIKGSPYPRSYYRCSSSKGCLARKQVEQSCTEHGIFIVTYTAEHNHSQPTRRNSLAGTTKSKFPNSKNSINSPKKIVKEEKITSPHCSTSNLGLSPEAARMIDEFPEINQENNIIIGGDNNYYDEDGMRNIFEGSDENECVSIEEMFDGDFFAGLEDIHDGFNSSFGCNNSAFPFSST</sequence>
<dbReference type="STRING" id="4072.A0A1U8F8X7"/>
<dbReference type="PANTHER" id="PTHR32096">
    <property type="entry name" value="WRKY TRANSCRIPTION FACTOR 30-RELATED-RELATED"/>
    <property type="match status" value="1"/>
</dbReference>
<comment type="similarity">
    <text evidence="6">Belongs to the WRKY group II-e family.</text>
</comment>
<feature type="region of interest" description="Disordered" evidence="7">
    <location>
        <begin position="195"/>
        <end position="219"/>
    </location>
</feature>
<dbReference type="PROSITE" id="PS50811">
    <property type="entry name" value="WRKY"/>
    <property type="match status" value="1"/>
</dbReference>
<keyword evidence="4" id="KW-0804">Transcription</keyword>
<dbReference type="InterPro" id="IPR036576">
    <property type="entry name" value="WRKY_dom_sf"/>
</dbReference>
<evidence type="ECO:0000256" key="5">
    <source>
        <dbReference type="ARBA" id="ARBA00023242"/>
    </source>
</evidence>
<evidence type="ECO:0000259" key="8">
    <source>
        <dbReference type="PROSITE" id="PS50811"/>
    </source>
</evidence>
<gene>
    <name evidence="9" type="ORF">T459_00219</name>
</gene>
<keyword evidence="2" id="KW-0805">Transcription regulation</keyword>
<organism evidence="9 10">
    <name type="scientific">Capsicum annuum</name>
    <name type="common">Capsicum pepper</name>
    <dbReference type="NCBI Taxonomy" id="4072"/>
    <lineage>
        <taxon>Eukaryota</taxon>
        <taxon>Viridiplantae</taxon>
        <taxon>Streptophyta</taxon>
        <taxon>Embryophyta</taxon>
        <taxon>Tracheophyta</taxon>
        <taxon>Spermatophyta</taxon>
        <taxon>Magnoliopsida</taxon>
        <taxon>eudicotyledons</taxon>
        <taxon>Gunneridae</taxon>
        <taxon>Pentapetalae</taxon>
        <taxon>asterids</taxon>
        <taxon>lamiids</taxon>
        <taxon>Solanales</taxon>
        <taxon>Solanaceae</taxon>
        <taxon>Solanoideae</taxon>
        <taxon>Capsiceae</taxon>
        <taxon>Capsicum</taxon>
    </lineage>
</organism>
<proteinExistence type="inferred from homology"/>
<dbReference type="GO" id="GO:0003700">
    <property type="term" value="F:DNA-binding transcription factor activity"/>
    <property type="evidence" value="ECO:0000318"/>
    <property type="project" value="GO_Central"/>
</dbReference>
<dbReference type="GO" id="GO:0005634">
    <property type="term" value="C:nucleus"/>
    <property type="evidence" value="ECO:0000318"/>
    <property type="project" value="GO_Central"/>
</dbReference>
<dbReference type="Gene3D" id="2.20.25.80">
    <property type="entry name" value="WRKY domain"/>
    <property type="match status" value="1"/>
</dbReference>
<dbReference type="SMR" id="A0A1U8F8X7"/>
<accession>A0A1U8F8X7</accession>
<dbReference type="InterPro" id="IPR003657">
    <property type="entry name" value="WRKY_dom"/>
</dbReference>
<evidence type="ECO:0000256" key="3">
    <source>
        <dbReference type="ARBA" id="ARBA00023125"/>
    </source>
</evidence>
<name>A0A1U8F8X7_CAPAN</name>
<dbReference type="Proteomes" id="UP000222542">
    <property type="component" value="Unassembled WGS sequence"/>
</dbReference>
<dbReference type="KEGG" id="cann:107852145"/>
<keyword evidence="5" id="KW-0539">Nucleus</keyword>
<dbReference type="OMA" id="YKPFYHV"/>
<dbReference type="OrthoDB" id="1077642at2759"/>
<dbReference type="FunFam" id="2.20.25.80:FF:000007">
    <property type="entry name" value="WRKY transcription factor 22"/>
    <property type="match status" value="1"/>
</dbReference>
<dbReference type="EMBL" id="AYRZ02000001">
    <property type="protein sequence ID" value="PHT92337.1"/>
    <property type="molecule type" value="Genomic_DNA"/>
</dbReference>
<keyword evidence="10" id="KW-1185">Reference proteome</keyword>
<dbReference type="GO" id="GO:0000976">
    <property type="term" value="F:transcription cis-regulatory region binding"/>
    <property type="evidence" value="ECO:0000318"/>
    <property type="project" value="GO_Central"/>
</dbReference>
<feature type="domain" description="WRKY" evidence="8">
    <location>
        <begin position="131"/>
        <end position="197"/>
    </location>
</feature>
<evidence type="ECO:0000256" key="6">
    <source>
        <dbReference type="ARBA" id="ARBA00060761"/>
    </source>
</evidence>
<reference evidence="9 10" key="1">
    <citation type="journal article" date="2014" name="Nat. Genet.">
        <title>Genome sequence of the hot pepper provides insights into the evolution of pungency in Capsicum species.</title>
        <authorList>
            <person name="Kim S."/>
            <person name="Park M."/>
            <person name="Yeom S.I."/>
            <person name="Kim Y.M."/>
            <person name="Lee J.M."/>
            <person name="Lee H.A."/>
            <person name="Seo E."/>
            <person name="Choi J."/>
            <person name="Cheong K."/>
            <person name="Kim K.T."/>
            <person name="Jung K."/>
            <person name="Lee G.W."/>
            <person name="Oh S.K."/>
            <person name="Bae C."/>
            <person name="Kim S.B."/>
            <person name="Lee H.Y."/>
            <person name="Kim S.Y."/>
            <person name="Kim M.S."/>
            <person name="Kang B.C."/>
            <person name="Jo Y.D."/>
            <person name="Yang H.B."/>
            <person name="Jeong H.J."/>
            <person name="Kang W.H."/>
            <person name="Kwon J.K."/>
            <person name="Shin C."/>
            <person name="Lim J.Y."/>
            <person name="Park J.H."/>
            <person name="Huh J.H."/>
            <person name="Kim J.S."/>
            <person name="Kim B.D."/>
            <person name="Cohen O."/>
            <person name="Paran I."/>
            <person name="Suh M.C."/>
            <person name="Lee S.B."/>
            <person name="Kim Y.K."/>
            <person name="Shin Y."/>
            <person name="Noh S.J."/>
            <person name="Park J."/>
            <person name="Seo Y.S."/>
            <person name="Kwon S.Y."/>
            <person name="Kim H.A."/>
            <person name="Park J.M."/>
            <person name="Kim H.J."/>
            <person name="Choi S.B."/>
            <person name="Bosland P.W."/>
            <person name="Reeves G."/>
            <person name="Jo S.H."/>
            <person name="Lee B.W."/>
            <person name="Cho H.T."/>
            <person name="Choi H.S."/>
            <person name="Lee M.S."/>
            <person name="Yu Y."/>
            <person name="Do Choi Y."/>
            <person name="Park B.S."/>
            <person name="van Deynze A."/>
            <person name="Ashrafi H."/>
            <person name="Hill T."/>
            <person name="Kim W.T."/>
            <person name="Pai H.S."/>
            <person name="Ahn H.K."/>
            <person name="Yeam I."/>
            <person name="Giovannoni J.J."/>
            <person name="Rose J.K."/>
            <person name="Sorensen I."/>
            <person name="Lee S.J."/>
            <person name="Kim R.W."/>
            <person name="Choi I.Y."/>
            <person name="Choi B.S."/>
            <person name="Lim J.S."/>
            <person name="Lee Y.H."/>
            <person name="Choi D."/>
        </authorList>
    </citation>
    <scope>NUCLEOTIDE SEQUENCE [LARGE SCALE GENOMIC DNA]</scope>
    <source>
        <strain evidence="10">cv. CM334</strain>
    </source>
</reference>
<dbReference type="SMART" id="SM00774">
    <property type="entry name" value="WRKY"/>
    <property type="match status" value="1"/>
</dbReference>
<evidence type="ECO:0000256" key="2">
    <source>
        <dbReference type="ARBA" id="ARBA00023015"/>
    </source>
</evidence>
<evidence type="ECO:0000256" key="1">
    <source>
        <dbReference type="ARBA" id="ARBA00004123"/>
    </source>
</evidence>
<comment type="caution">
    <text evidence="9">The sequence shown here is derived from an EMBL/GenBank/DDBJ whole genome shotgun (WGS) entry which is preliminary data.</text>
</comment>
<evidence type="ECO:0000256" key="4">
    <source>
        <dbReference type="ARBA" id="ARBA00023163"/>
    </source>
</evidence>